<dbReference type="GO" id="GO:0051213">
    <property type="term" value="F:dioxygenase activity"/>
    <property type="evidence" value="ECO:0007669"/>
    <property type="project" value="UniProtKB-KW"/>
</dbReference>
<dbReference type="EMBL" id="JAEMHL010000009">
    <property type="protein sequence ID" value="MBJ6751856.1"/>
    <property type="molecule type" value="Genomic_DNA"/>
</dbReference>
<dbReference type="PANTHER" id="PTHR30096:SF0">
    <property type="entry name" value="4,5-DOPA DIOXYGENASE EXTRADIOL-LIKE PROTEIN"/>
    <property type="match status" value="1"/>
</dbReference>
<accession>A0ABS0YHP2</accession>
<evidence type="ECO:0000256" key="3">
    <source>
        <dbReference type="ARBA" id="ARBA00022723"/>
    </source>
</evidence>
<dbReference type="PIRSF" id="PIRSF006157">
    <property type="entry name" value="Doxgns_DODA"/>
    <property type="match status" value="1"/>
</dbReference>
<dbReference type="SUPFAM" id="SSF53213">
    <property type="entry name" value="LigB-like"/>
    <property type="match status" value="1"/>
</dbReference>
<dbReference type="PANTHER" id="PTHR30096">
    <property type="entry name" value="4,5-DOPA DIOXYGENASE EXTRADIOL-LIKE PROTEIN"/>
    <property type="match status" value="1"/>
</dbReference>
<dbReference type="Gene3D" id="3.40.830.10">
    <property type="entry name" value="LigB-like"/>
    <property type="match status" value="1"/>
</dbReference>
<keyword evidence="7" id="KW-0223">Dioxygenase</keyword>
<dbReference type="CDD" id="cd07363">
    <property type="entry name" value="45_DOPA_Dioxygenase"/>
    <property type="match status" value="1"/>
</dbReference>
<evidence type="ECO:0000313" key="7">
    <source>
        <dbReference type="EMBL" id="MBJ6751856.1"/>
    </source>
</evidence>
<dbReference type="Proteomes" id="UP000614714">
    <property type="component" value="Unassembled WGS sequence"/>
</dbReference>
<evidence type="ECO:0000256" key="1">
    <source>
        <dbReference type="ARBA" id="ARBA00001947"/>
    </source>
</evidence>
<keyword evidence="3" id="KW-0479">Metal-binding</keyword>
<dbReference type="RefSeq" id="WP_199390320.1">
    <property type="nucleotide sequence ID" value="NZ_JAEMHL010000009.1"/>
</dbReference>
<feature type="domain" description="Extradiol ring-cleavage dioxygenase class III enzyme subunit B" evidence="6">
    <location>
        <begin position="36"/>
        <end position="249"/>
    </location>
</feature>
<evidence type="ECO:0000256" key="2">
    <source>
        <dbReference type="ARBA" id="ARBA00007581"/>
    </source>
</evidence>
<keyword evidence="4" id="KW-0862">Zinc</keyword>
<comment type="cofactor">
    <cofactor evidence="1">
        <name>Zn(2+)</name>
        <dbReference type="ChEBI" id="CHEBI:29105"/>
    </cofactor>
</comment>
<keyword evidence="5" id="KW-0560">Oxidoreductase</keyword>
<keyword evidence="8" id="KW-1185">Reference proteome</keyword>
<name>A0ABS0YHP2_9BACT</name>
<evidence type="ECO:0000313" key="8">
    <source>
        <dbReference type="Proteomes" id="UP000614714"/>
    </source>
</evidence>
<sequence length="258" mass="28126">MSNRFPAVFVSHGSPSMVLEKCPTRDFLRCLGPKLGKPKGIVAITAHWTTATLRVSGHPQPPTIHDFGGFAEELYRLNYPAPGDPVLAKRVLSLLQASGVAGERDLSRGFDHGTWAPLMLMYPEADIPVVQLSTQPQLGAQHHLALGEALRPLRDEGVLILASGSATHNLRDFFGRPLDHEPLPYALEFAAWLKDAVLQGRTEDLVAWETRAPHALRNHPTPEHFLPLLVALGTGGAGSLLHDGYSYGALSMAAFRWD</sequence>
<comment type="similarity">
    <text evidence="2">Belongs to the DODA-type extradiol aromatic ring-opening dioxygenase family.</text>
</comment>
<dbReference type="Pfam" id="PF02900">
    <property type="entry name" value="LigB"/>
    <property type="match status" value="1"/>
</dbReference>
<reference evidence="7 8" key="1">
    <citation type="submission" date="2020-12" db="EMBL/GenBank/DDBJ databases">
        <title>Geomonas sp. Red421, isolated from paddy soil.</title>
        <authorList>
            <person name="Xu Z."/>
            <person name="Zhang Z."/>
            <person name="Masuda Y."/>
            <person name="Itoh H."/>
            <person name="Senoo K."/>
        </authorList>
    </citation>
    <scope>NUCLEOTIDE SEQUENCE [LARGE SCALE GENOMIC DNA]</scope>
    <source>
        <strain evidence="7 8">Red421</strain>
    </source>
</reference>
<evidence type="ECO:0000256" key="4">
    <source>
        <dbReference type="ARBA" id="ARBA00022833"/>
    </source>
</evidence>
<evidence type="ECO:0000259" key="6">
    <source>
        <dbReference type="Pfam" id="PF02900"/>
    </source>
</evidence>
<dbReference type="InterPro" id="IPR004183">
    <property type="entry name" value="Xdiol_dOase_suB"/>
</dbReference>
<evidence type="ECO:0000256" key="5">
    <source>
        <dbReference type="ARBA" id="ARBA00023002"/>
    </source>
</evidence>
<dbReference type="InterPro" id="IPR014436">
    <property type="entry name" value="Extradiol_dOase_DODA"/>
</dbReference>
<protein>
    <submittedName>
        <fullName evidence="7">Dioxygenase</fullName>
    </submittedName>
</protein>
<gene>
    <name evidence="7" type="ORF">JFN91_16685</name>
</gene>
<proteinExistence type="inferred from homology"/>
<organism evidence="7 8">
    <name type="scientific">Geomonas anaerohicana</name>
    <dbReference type="NCBI Taxonomy" id="2798583"/>
    <lineage>
        <taxon>Bacteria</taxon>
        <taxon>Pseudomonadati</taxon>
        <taxon>Thermodesulfobacteriota</taxon>
        <taxon>Desulfuromonadia</taxon>
        <taxon>Geobacterales</taxon>
        <taxon>Geobacteraceae</taxon>
        <taxon>Geomonas</taxon>
    </lineage>
</organism>
<comment type="caution">
    <text evidence="7">The sequence shown here is derived from an EMBL/GenBank/DDBJ whole genome shotgun (WGS) entry which is preliminary data.</text>
</comment>